<feature type="compositionally biased region" description="Polar residues" evidence="1">
    <location>
        <begin position="175"/>
        <end position="184"/>
    </location>
</feature>
<dbReference type="Pfam" id="PF00498">
    <property type="entry name" value="FHA"/>
    <property type="match status" value="1"/>
</dbReference>
<feature type="region of interest" description="Disordered" evidence="1">
    <location>
        <begin position="134"/>
        <end position="184"/>
    </location>
</feature>
<name>A0A6A6B5A9_9PEZI</name>
<gene>
    <name evidence="3" type="ORF">K452DRAFT_89002</name>
</gene>
<feature type="region of interest" description="Disordered" evidence="1">
    <location>
        <begin position="433"/>
        <end position="476"/>
    </location>
</feature>
<dbReference type="PROSITE" id="PS50006">
    <property type="entry name" value="FHA_DOMAIN"/>
    <property type="match status" value="1"/>
</dbReference>
<dbReference type="AlphaFoldDB" id="A0A6A6B5A9"/>
<evidence type="ECO:0000313" key="3">
    <source>
        <dbReference type="EMBL" id="KAF2138603.1"/>
    </source>
</evidence>
<evidence type="ECO:0000259" key="2">
    <source>
        <dbReference type="PROSITE" id="PS50006"/>
    </source>
</evidence>
<accession>A0A6A6B5A9</accession>
<feature type="compositionally biased region" description="Polar residues" evidence="1">
    <location>
        <begin position="564"/>
        <end position="578"/>
    </location>
</feature>
<feature type="compositionally biased region" description="Low complexity" evidence="1">
    <location>
        <begin position="148"/>
        <end position="157"/>
    </location>
</feature>
<feature type="compositionally biased region" description="Acidic residues" evidence="1">
    <location>
        <begin position="206"/>
        <end position="241"/>
    </location>
</feature>
<dbReference type="CDD" id="cd00060">
    <property type="entry name" value="FHA"/>
    <property type="match status" value="1"/>
</dbReference>
<evidence type="ECO:0000313" key="4">
    <source>
        <dbReference type="Proteomes" id="UP000799438"/>
    </source>
</evidence>
<proteinExistence type="predicted"/>
<evidence type="ECO:0000256" key="1">
    <source>
        <dbReference type="SAM" id="MobiDB-lite"/>
    </source>
</evidence>
<dbReference type="EMBL" id="ML995496">
    <property type="protein sequence ID" value="KAF2138603.1"/>
    <property type="molecule type" value="Genomic_DNA"/>
</dbReference>
<dbReference type="OrthoDB" id="4096268at2759"/>
<sequence>MKTLDLKLTSIGDGDSIVERFVKLTAASPLTIGRASRNRDIEASAANAAIDNPVVSKQHAVIRTDPDCKIVYIRDMQSMHGTKVDEYVLSKGEEVAFGSGARLQFGTTVIHGERTFVPATYKVDFKPADLALPIDQTSLPDSDLKQGYTDYTKSDYSTDSDSDEELSTAMDATSPVVSATEHSATSEAQALFTAWDNYADRWSNSEADDDSEQDSCPDGDIDDYPDEESVSGDSDIDEDEDNHSGGFPATPREASVEIAPTSAQTVTVLDLTDKDDGDHERTEAPKSLYNNQSAWDITAGSNQGHESSETSKSIFDNCYNWGDTPTINSQWIDNSAREPSAKYVSPYNATDMSSIVADEASVAAYAASAAANMKAETTPEPFKVSFGLALKDGYNRLAEEFDTMPYAPKYGYDGLPQQKPFMNAISDIVEGAPVTKNSTAPTAGSKRKASEAELEDQDQAHWAHTVSSARTPEEDESMLEAKMKERLAYAMEHDYTLDQCLKELRGMVPPAKPADMKFGLPHQMKRFKIQSKWIAKARESYFTSKDLDSADASGKHAVGKSSMAEASSTQPAIEQSATPTAKPFKTLSVQPRGNLAEVTGTSAMVTQQPPKKRTTTNFLSRARDGAVGFVIGGAVMFGALANLPESLFA</sequence>
<dbReference type="SMART" id="SM00240">
    <property type="entry name" value="FHA"/>
    <property type="match status" value="1"/>
</dbReference>
<feature type="compositionally biased region" description="Basic and acidic residues" evidence="1">
    <location>
        <begin position="271"/>
        <end position="284"/>
    </location>
</feature>
<dbReference type="Gene3D" id="2.60.200.20">
    <property type="match status" value="1"/>
</dbReference>
<protein>
    <recommendedName>
        <fullName evidence="2">FHA domain-containing protein</fullName>
    </recommendedName>
</protein>
<reference evidence="3" key="1">
    <citation type="journal article" date="2020" name="Stud. Mycol.">
        <title>101 Dothideomycetes genomes: a test case for predicting lifestyles and emergence of pathogens.</title>
        <authorList>
            <person name="Haridas S."/>
            <person name="Albert R."/>
            <person name="Binder M."/>
            <person name="Bloem J."/>
            <person name="Labutti K."/>
            <person name="Salamov A."/>
            <person name="Andreopoulos B."/>
            <person name="Baker S."/>
            <person name="Barry K."/>
            <person name="Bills G."/>
            <person name="Bluhm B."/>
            <person name="Cannon C."/>
            <person name="Castanera R."/>
            <person name="Culley D."/>
            <person name="Daum C."/>
            <person name="Ezra D."/>
            <person name="Gonzalez J."/>
            <person name="Henrissat B."/>
            <person name="Kuo A."/>
            <person name="Liang C."/>
            <person name="Lipzen A."/>
            <person name="Lutzoni F."/>
            <person name="Magnuson J."/>
            <person name="Mondo S."/>
            <person name="Nolan M."/>
            <person name="Ohm R."/>
            <person name="Pangilinan J."/>
            <person name="Park H.-J."/>
            <person name="Ramirez L."/>
            <person name="Alfaro M."/>
            <person name="Sun H."/>
            <person name="Tritt A."/>
            <person name="Yoshinaga Y."/>
            <person name="Zwiers L.-H."/>
            <person name="Turgeon B."/>
            <person name="Goodwin S."/>
            <person name="Spatafora J."/>
            <person name="Crous P."/>
            <person name="Grigoriev I."/>
        </authorList>
    </citation>
    <scope>NUCLEOTIDE SEQUENCE</scope>
    <source>
        <strain evidence="3">CBS 121167</strain>
    </source>
</reference>
<dbReference type="Proteomes" id="UP000799438">
    <property type="component" value="Unassembled WGS sequence"/>
</dbReference>
<dbReference type="GeneID" id="54304792"/>
<keyword evidence="4" id="KW-1185">Reference proteome</keyword>
<dbReference type="InterPro" id="IPR000253">
    <property type="entry name" value="FHA_dom"/>
</dbReference>
<feature type="region of interest" description="Disordered" evidence="1">
    <location>
        <begin position="546"/>
        <end position="578"/>
    </location>
</feature>
<organism evidence="3 4">
    <name type="scientific">Aplosporella prunicola CBS 121167</name>
    <dbReference type="NCBI Taxonomy" id="1176127"/>
    <lineage>
        <taxon>Eukaryota</taxon>
        <taxon>Fungi</taxon>
        <taxon>Dikarya</taxon>
        <taxon>Ascomycota</taxon>
        <taxon>Pezizomycotina</taxon>
        <taxon>Dothideomycetes</taxon>
        <taxon>Dothideomycetes incertae sedis</taxon>
        <taxon>Botryosphaeriales</taxon>
        <taxon>Aplosporellaceae</taxon>
        <taxon>Aplosporella</taxon>
    </lineage>
</organism>
<feature type="domain" description="FHA" evidence="2">
    <location>
        <begin position="30"/>
        <end position="89"/>
    </location>
</feature>
<dbReference type="RefSeq" id="XP_033394316.1">
    <property type="nucleotide sequence ID" value="XM_033547285.1"/>
</dbReference>
<dbReference type="InterPro" id="IPR008984">
    <property type="entry name" value="SMAD_FHA_dom_sf"/>
</dbReference>
<dbReference type="SUPFAM" id="SSF49879">
    <property type="entry name" value="SMAD/FHA domain"/>
    <property type="match status" value="1"/>
</dbReference>
<feature type="region of interest" description="Disordered" evidence="1">
    <location>
        <begin position="202"/>
        <end position="287"/>
    </location>
</feature>